<dbReference type="InterPro" id="IPR044298">
    <property type="entry name" value="MIG/MutY"/>
</dbReference>
<evidence type="ECO:0000256" key="1">
    <source>
        <dbReference type="ARBA" id="ARBA00000843"/>
    </source>
</evidence>
<dbReference type="SUPFAM" id="SSF55811">
    <property type="entry name" value="Nudix"/>
    <property type="match status" value="1"/>
</dbReference>
<evidence type="ECO:0000256" key="4">
    <source>
        <dbReference type="ARBA" id="ARBA00008343"/>
    </source>
</evidence>
<evidence type="ECO:0000256" key="12">
    <source>
        <dbReference type="ARBA" id="ARBA00023014"/>
    </source>
</evidence>
<evidence type="ECO:0000259" key="17">
    <source>
        <dbReference type="PROSITE" id="PS50181"/>
    </source>
</evidence>
<evidence type="ECO:0000256" key="5">
    <source>
        <dbReference type="ARBA" id="ARBA00012045"/>
    </source>
</evidence>
<keyword evidence="14" id="KW-0326">Glycosidase</keyword>
<dbReference type="InterPro" id="IPR015797">
    <property type="entry name" value="NUDIX_hydrolase-like_dom_sf"/>
</dbReference>
<dbReference type="InterPro" id="IPR023170">
    <property type="entry name" value="HhH_base_excis_C"/>
</dbReference>
<dbReference type="InterPro" id="IPR003265">
    <property type="entry name" value="HhH-GPD_domain"/>
</dbReference>
<protein>
    <recommendedName>
        <fullName evidence="6">Adenine DNA glycosylase</fullName>
        <ecNumber evidence="5">3.2.2.31</ecNumber>
    </recommendedName>
</protein>
<keyword evidence="15" id="KW-0175">Coiled coil</keyword>
<dbReference type="SUPFAM" id="SSF109604">
    <property type="entry name" value="HD-domain/PDEase-like"/>
    <property type="match status" value="1"/>
</dbReference>
<evidence type="ECO:0000256" key="8">
    <source>
        <dbReference type="ARBA" id="ARBA00022723"/>
    </source>
</evidence>
<evidence type="ECO:0000256" key="10">
    <source>
        <dbReference type="ARBA" id="ARBA00022801"/>
    </source>
</evidence>
<dbReference type="CDD" id="cd03431">
    <property type="entry name" value="NUDIX_DNA_Glycosylase_C-MutY"/>
    <property type="match status" value="1"/>
</dbReference>
<dbReference type="STRING" id="3076.A0A2P6TEQ7"/>
<keyword evidence="9" id="KW-0227">DNA damage</keyword>
<dbReference type="CDD" id="cd09917">
    <property type="entry name" value="F-box_SF"/>
    <property type="match status" value="2"/>
</dbReference>
<keyword evidence="12" id="KW-0411">Iron-sulfur</keyword>
<dbReference type="InterPro" id="IPR029119">
    <property type="entry name" value="MutY_C"/>
</dbReference>
<dbReference type="CDD" id="cd00056">
    <property type="entry name" value="ENDO3c"/>
    <property type="match status" value="1"/>
</dbReference>
<dbReference type="Gene3D" id="3.90.79.10">
    <property type="entry name" value="Nucleoside Triphosphate Pyrophosphohydrolase"/>
    <property type="match status" value="1"/>
</dbReference>
<dbReference type="GO" id="GO:0006284">
    <property type="term" value="P:base-excision repair"/>
    <property type="evidence" value="ECO:0007669"/>
    <property type="project" value="InterPro"/>
</dbReference>
<comment type="subcellular location">
    <subcellularLocation>
        <location evidence="3">Cytoplasm</location>
        <location evidence="3">Cytoskeleton</location>
        <location evidence="3">Cilium axoneme</location>
    </subcellularLocation>
</comment>
<proteinExistence type="inferred from homology"/>
<dbReference type="GO" id="GO:0005634">
    <property type="term" value="C:nucleus"/>
    <property type="evidence" value="ECO:0007669"/>
    <property type="project" value="TreeGrafter"/>
</dbReference>
<feature type="compositionally biased region" description="Basic residues" evidence="16">
    <location>
        <begin position="2717"/>
        <end position="2726"/>
    </location>
</feature>
<sequence>MCVFSPDTTAALSRLGGSLTRLEAAEGTVPAGLVALTRLQHLSLHYCDADVSGAIDAALPHLTQLTCLALDVKGLALPAALTRLPHLQRCYMGSSLAAAALPGGPWLAGLRWLGAQLDMLAGSAAGPSLNNASINDLPDELLVRCLGLLHLKERQQAALVSRRFAAAASSPNLLPISSLTALESLQLEGSGISFEAGARLPPALTRLVLSSYRSTEMSEQVAQLPQLARLELHMTDMAADSMAQLSRLAGSLTWLDVTRQDVPAALPALTRLQHLCLWACGSEHDPSGAIHAALPQLAQLTCLVFCVNEIALPAALPELAHLQRCYLHELAADTLRPGPWLAGLRWLVAGLSSLLSSAAVLQAAPALEFVEVRAQAGQSIRDPARTTLMSDLPDELLVRCLGFLNLKQRQRAALVSPHFAAAACIPDLLRVVNHLYIWGCNQPHDAGNAIHAALPRLTQLTCLVLDVEGLALPQALAHLPCLLPSRARAGQSLGKPAETTPMSDLPDELLVRCLGFLDFKQRQRAARVSQRFAAAACSPQLLREVDVGTVKNVPALSSLTAWLVRHGQRVRRLLLDARTDSSADPDAFEGALTSCLAAAAAPSAAQLMQLAAGSMVTGTAWLAGLPSLQRLELIGSVWSLPLHLSPAISALTALASLRLEGDLSIKSSLRLPTSITRLSLSHHYSPDMPAQFAQLPRLAELQFEECSYAADSLDQVSRLAGSLSRLESARTEVPAALCQLTRLRHLDLWEFGLEDEGSLGEALAHLTLLTCLVLLGDIDRPAALPVLPQMQRCFLRLPTYPLLPGPWLASLRWLSCGTATLLYSVASLQAAAALERARAGQSSSNAARSTFFGDLPDDLLVRCLGLLDLKQRQRAALVSRRLFAAACSPELLREVDVSEVKRPAALESLAAWLARHGQHVRQLELLARDSERPCFHVDPAVRAAMEAALTSCLEAASLAGQLVQLTAGSSVTATGWLAGLPSLQRLELRGSVLSAPLHLSPAISSLTALASLRLHGSVIIEAALQFPTSITQLRLSGRRSQDYVPKQVTQLPQLARLKLSGYSSAAGSMDQLSCLVSSLTRLDLKRCLLPATLRQLTRLQHLNLEDAWAGWNVDIDAAISKALVHLTQITTLLLLSDLLVLPPAVASLPRLQRCYLCIDSTPLPLPAGPWLANLRWLGGRLITLASSTAVLSAASSLEFVELIGDATMEWDSPEAAVLLDWLAAHPPLRTVVSDEWCRGCSPEAEAFDDYFARLRSRRPALTLHHLEPLVPFNHGESFISRSERHPLVATIADLPDEALVRCLFFLPLRERLRSAALVSKRFARLCCSPELLRETHASADSLIAVRALTAWLALHGSHIQRLYLSGSKFGPPAAEAATFEAAMTACLMTAGAAGQLLELTMHWSAACAEWLVAMPSLRRLELWPGAGATPLRIPPAISRLTALGSLGLGSNVCFEPGVCLPLSITSLMLSSFEDDAMPEQFAQLPHLFQLEMLWCRFSAASMARLSSCLTWLRVSWGEVPACLAALTRLQHFLLWYGELPGEASQTLSSALQHLTQLTCLMLLADGLDTPASLACLPRLQRCYVACPTVSPERVHSPLPGGPWLHNLRLLGANIDALLASTALLSAPGPPRAAGPCVAAPPLPISPAISALTALSRLKLEGASIRFLAGTQLPAAVEKLTLRDMSGALPDQVAQLPHLASLCLLFCSYSPDSLSELSHLRGSLTRLDIDGGAMPGSLSTLTRLQHLSLVNCGYGRNEIGAALPHLKQLTELELGFGAPPAALSGLSSLQQCDLSDEAAPLTSGPWLASLQQLHVGARSLISSAAAVLPAASALETLEVDSGSPADNDIDWCSPAAAAFFDWLATHPPLRPSQRRNHSMNIDDLPEEVLVRCLSFLDLRERLGPVSLVSKRFAAAACSPELLHIIDVAEGEASAAAAVTYCLTVAGAGGQLAELSASGCIRSTDWLAAMPSQQLRRLQLQAQPYSSPLRIVPAISGLTALSSLELGGAPIRWLAGTHLPASIQSVVLGRDTSDDFPQQVAQLPQLASLCLSDCHYSFASLTAVSRVADSLTCLDVEMAGIPSVLPTLTRLQRLRCWEADHPDPAVVSTALPHIKELTRLLLLTEDTAVPAALAGLGQGARQAPMSLGPRSKEAKKYRDNAVTGDYVRLSAVAVSIVDTPVFQRLRYLKQLGTAEYVYPGATHTRFAHSLGVAHRAKEFALRLAAKQPELALSDSDLVVLEVAGLCHDLGHGPFSHSFESELVPRVLPPGQHWEHEQQSCLLFDHICEHYHIDLSPDEQQRVKDLIVGDREAAKADWAGREWQFDIVANKRNGLDVDKLDYLKRDNSACGELTTSEFSSLYENMMVIDGQVCFRSSVRSAVQEVYSARARLHEFVYTHPVAKAVEMMVMDALASVAGELGIAEALRDPERFALLDDTVLRDVERSTSQSPGMAQAQELLRRLRHRDIYKHVGSVDIPHGKVLTFRQVEAAEVVVEHQEGGLVRLAAADVRVHNLRIDYTSQHQNPLRNVGLYVNESDGEAFYPEENPFAPGTFITRQVRAYLVRLCSSPEEKRRYAEAVKAAFANWCKRVLQTELLISPQKSTLTASARKRQFPGGSSAQLAALAGGELPWAGSSQRLADGLLIDLDDKTLQCLMGGPSAGFATCISGGCSGDAILPGEAASGSDAKRGREEEIEAADDDEDSEDGGNGSGGGGTATRGRGRPPKKGKAAADAASVKATREKARREKLNECFEELARLCDPAGKMVRTDRISIVQDAIRAMGALRVENNQLRQLNKFLEERVRHLETARAQGMYQQHMMQQMALQQQQMAIAQQQMQQPMATLAPQQAAQPPAAQGGEQQQQQQQQQQQAQQQVQVQVQQVAPAPSGPLPTASSAGELQPAGSTAQQQMQQQQPDAAQQAQQAPQQQAAPQQAQQAQQGAVVPPGMMLVPIPAGGAPAMPAAPYPAAHPYYGLKAEGSLDPGMTASGSGAVGMAGGAGGYMVAPAGVAPSMGAAAVPAMGSLPQFNFGRARGSSAMAPKRAREGATAATKPAKAAKTEPAALPDIEDFSPADRQQIRANLLDWYDANHRILPWRRNPYSKLPAAAVEAAAAEGQLPAPADLPQNEFVYYVWVCEIMSQQTQVSRAAEYFRRWVARWPSVQALAAASQEEVNELWAGLGYYRRARYLLDGAKYIVGECGGRFPTTAKELQAIPGVGAYTSAAIASIACGERSAVVDGNVIRVLARLRQVSGDPRSGAATKLWADLADQLLDPDRPGCFNQAMMELGATVCVPNAEPRCGDCPISAACAARQAVLRYEREGGDLAAADAPRVTHYPTKVEKAEKREETVAVAVVQLVPPGASATGAAGLAASRFLLVQRPPSGLLAGLWQFPLLQLPEDAGEEPRRQQQLMDDYLEAQLGLRLVPKQAGSSGGGSGSGGGSVAVVERRPLGSLVHVFSHIRMTMKVERILLQGDISTADRAADEAGGLAALQWVPGSEMQGKGLSSGVRKVYKLFSDDRSKAGSKQSITAFFKPAAAK</sequence>
<evidence type="ECO:0000256" key="14">
    <source>
        <dbReference type="ARBA" id="ARBA00023295"/>
    </source>
</evidence>
<dbReference type="Gene3D" id="4.10.280.10">
    <property type="entry name" value="Helix-loop-helix DNA-binding domain"/>
    <property type="match status" value="1"/>
</dbReference>
<accession>A0A2P6TEQ7</accession>
<dbReference type="GO" id="GO:0000701">
    <property type="term" value="F:purine-specific mismatch base pair DNA N-glycosylase activity"/>
    <property type="evidence" value="ECO:0007669"/>
    <property type="project" value="UniProtKB-EC"/>
</dbReference>
<feature type="compositionally biased region" description="Gly residues" evidence="16">
    <location>
        <begin position="2704"/>
        <end position="2714"/>
    </location>
</feature>
<evidence type="ECO:0000256" key="11">
    <source>
        <dbReference type="ARBA" id="ARBA00023004"/>
    </source>
</evidence>
<dbReference type="Gene3D" id="1.10.340.30">
    <property type="entry name" value="Hypothetical protein, domain 2"/>
    <property type="match status" value="1"/>
</dbReference>
<dbReference type="SUPFAM" id="SSF48150">
    <property type="entry name" value="DNA-glycosylase"/>
    <property type="match status" value="1"/>
</dbReference>
<dbReference type="Gene3D" id="1.10.1670.10">
    <property type="entry name" value="Helix-hairpin-Helix base-excision DNA repair enzymes (C-terminal)"/>
    <property type="match status" value="1"/>
</dbReference>
<dbReference type="Gene3D" id="3.80.10.10">
    <property type="entry name" value="Ribonuclease Inhibitor"/>
    <property type="match status" value="6"/>
</dbReference>
<dbReference type="InterPro" id="IPR006674">
    <property type="entry name" value="HD_domain"/>
</dbReference>
<evidence type="ECO:0000259" key="18">
    <source>
        <dbReference type="PROSITE" id="PS50888"/>
    </source>
</evidence>
<dbReference type="InterPro" id="IPR011598">
    <property type="entry name" value="bHLH_dom"/>
</dbReference>
<dbReference type="SUPFAM" id="SSF52047">
    <property type="entry name" value="RNI-like"/>
    <property type="match status" value="3"/>
</dbReference>
<organism evidence="20 21">
    <name type="scientific">Chlorella sorokiniana</name>
    <name type="common">Freshwater green alga</name>
    <dbReference type="NCBI Taxonomy" id="3076"/>
    <lineage>
        <taxon>Eukaryota</taxon>
        <taxon>Viridiplantae</taxon>
        <taxon>Chlorophyta</taxon>
        <taxon>core chlorophytes</taxon>
        <taxon>Trebouxiophyceae</taxon>
        <taxon>Chlorellales</taxon>
        <taxon>Chlorellaceae</taxon>
        <taxon>Chlorella clade</taxon>
        <taxon>Chlorella</taxon>
    </lineage>
</organism>
<dbReference type="Proteomes" id="UP000239899">
    <property type="component" value="Unassembled WGS sequence"/>
</dbReference>
<keyword evidence="13" id="KW-0234">DNA repair</keyword>
<dbReference type="Pfam" id="PF00646">
    <property type="entry name" value="F-box"/>
    <property type="match status" value="4"/>
</dbReference>
<comment type="caution">
    <text evidence="20">The sequence shown here is derived from an EMBL/GenBank/DDBJ whole genome shotgun (WGS) entry which is preliminary data.</text>
</comment>
<dbReference type="Pfam" id="PF14815">
    <property type="entry name" value="NUDIX_4"/>
    <property type="match status" value="1"/>
</dbReference>
<dbReference type="Pfam" id="PF00010">
    <property type="entry name" value="HLH"/>
    <property type="match status" value="1"/>
</dbReference>
<dbReference type="InterPro" id="IPR036047">
    <property type="entry name" value="F-box-like_dom_sf"/>
</dbReference>
<feature type="domain" description="F-box" evidence="17">
    <location>
        <begin position="1877"/>
        <end position="1911"/>
    </location>
</feature>
<dbReference type="Pfam" id="PF12937">
    <property type="entry name" value="F-box-like"/>
    <property type="match status" value="2"/>
</dbReference>
<dbReference type="Gene3D" id="1.10.3210.10">
    <property type="entry name" value="Hypothetical protein af1432"/>
    <property type="match status" value="1"/>
</dbReference>
<dbReference type="Pfam" id="PF00730">
    <property type="entry name" value="HhH-GPD"/>
    <property type="match status" value="1"/>
</dbReference>
<dbReference type="Pfam" id="PF19276">
    <property type="entry name" value="HD_assoc_2"/>
    <property type="match status" value="1"/>
</dbReference>
<reference evidence="20 21" key="1">
    <citation type="journal article" date="2018" name="Plant J.">
        <title>Genome sequences of Chlorella sorokiniana UTEX 1602 and Micractinium conductrix SAG 241.80: implications to maltose excretion by a green alga.</title>
        <authorList>
            <person name="Arriola M.B."/>
            <person name="Velmurugan N."/>
            <person name="Zhang Y."/>
            <person name="Plunkett M.H."/>
            <person name="Hondzo H."/>
            <person name="Barney B.M."/>
        </authorList>
    </citation>
    <scope>NUCLEOTIDE SEQUENCE [LARGE SCALE GENOMIC DNA]</scope>
    <source>
        <strain evidence="21">UTEX 1602</strain>
    </source>
</reference>
<dbReference type="SMART" id="SM00471">
    <property type="entry name" value="HDc"/>
    <property type="match status" value="1"/>
</dbReference>
<evidence type="ECO:0000256" key="15">
    <source>
        <dbReference type="SAM" id="Coils"/>
    </source>
</evidence>
<dbReference type="EMBL" id="LHPG02000020">
    <property type="protein sequence ID" value="PRW21120.1"/>
    <property type="molecule type" value="Genomic_DNA"/>
</dbReference>
<feature type="compositionally biased region" description="Polar residues" evidence="16">
    <location>
        <begin position="2889"/>
        <end position="2902"/>
    </location>
</feature>
<dbReference type="GO" id="GO:0006298">
    <property type="term" value="P:mismatch repair"/>
    <property type="evidence" value="ECO:0007669"/>
    <property type="project" value="TreeGrafter"/>
</dbReference>
<dbReference type="PANTHER" id="PTHR42944:SF1">
    <property type="entry name" value="ADENINE DNA GLYCOSYLASE"/>
    <property type="match status" value="1"/>
</dbReference>
<feature type="compositionally biased region" description="Low complexity" evidence="16">
    <location>
        <begin position="2903"/>
        <end position="2936"/>
    </location>
</feature>
<comment type="similarity">
    <text evidence="4">Belongs to the Nth/MutY family.</text>
</comment>
<dbReference type="CDD" id="cd00077">
    <property type="entry name" value="HDc"/>
    <property type="match status" value="1"/>
</dbReference>
<dbReference type="InterPro" id="IPR001810">
    <property type="entry name" value="F-box_dom"/>
</dbReference>
<name>A0A2P6TEQ7_CHLSO</name>
<dbReference type="Gene3D" id="1.20.1280.50">
    <property type="match status" value="4"/>
</dbReference>
<keyword evidence="11" id="KW-0408">Iron</keyword>
<dbReference type="Gene3D" id="3.30.70.2760">
    <property type="match status" value="1"/>
</dbReference>
<evidence type="ECO:0000313" key="20">
    <source>
        <dbReference type="EMBL" id="PRW21120.1"/>
    </source>
</evidence>
<dbReference type="GO" id="GO:0034039">
    <property type="term" value="F:8-oxo-7,8-dihydroguanine DNA N-glycosylase activity"/>
    <property type="evidence" value="ECO:0007669"/>
    <property type="project" value="TreeGrafter"/>
</dbReference>
<dbReference type="PANTHER" id="PTHR42944">
    <property type="entry name" value="ADENINE DNA GLYCOSYLASE"/>
    <property type="match status" value="1"/>
</dbReference>
<dbReference type="GO" id="GO:0005930">
    <property type="term" value="C:axoneme"/>
    <property type="evidence" value="ECO:0007669"/>
    <property type="project" value="UniProtKB-SubCell"/>
</dbReference>
<feature type="compositionally biased region" description="Acidic residues" evidence="16">
    <location>
        <begin position="2690"/>
        <end position="2703"/>
    </location>
</feature>
<feature type="domain" description="BHLH" evidence="18">
    <location>
        <begin position="2730"/>
        <end position="2782"/>
    </location>
</feature>
<dbReference type="SUPFAM" id="SSF47459">
    <property type="entry name" value="HLH, helix-loop-helix DNA-binding domain"/>
    <property type="match status" value="1"/>
</dbReference>
<dbReference type="GO" id="GO:0046983">
    <property type="term" value="F:protein dimerization activity"/>
    <property type="evidence" value="ECO:0007669"/>
    <property type="project" value="InterPro"/>
</dbReference>
<comment type="catalytic activity">
    <reaction evidence="1">
        <text>Hydrolyzes free adenine bases from 7,8-dihydro-8-oxoguanine:adenine mismatched double-stranded DNA, leaving an apurinic site.</text>
        <dbReference type="EC" id="3.2.2.31"/>
    </reaction>
</comment>
<dbReference type="CDD" id="cd11446">
    <property type="entry name" value="bHLH_AtILR3_like"/>
    <property type="match status" value="1"/>
</dbReference>
<evidence type="ECO:0000256" key="7">
    <source>
        <dbReference type="ARBA" id="ARBA00022485"/>
    </source>
</evidence>
<dbReference type="SUPFAM" id="SSF81383">
    <property type="entry name" value="F-box domain"/>
    <property type="match status" value="6"/>
</dbReference>
<keyword evidence="8" id="KW-0479">Metal-binding</keyword>
<dbReference type="GO" id="GO:0046872">
    <property type="term" value="F:metal ion binding"/>
    <property type="evidence" value="ECO:0007669"/>
    <property type="project" value="UniProtKB-KW"/>
</dbReference>
<dbReference type="SMART" id="SM00478">
    <property type="entry name" value="ENDO3c"/>
    <property type="match status" value="1"/>
</dbReference>
<dbReference type="InterPro" id="IPR003607">
    <property type="entry name" value="HD/PDEase_dom"/>
</dbReference>
<dbReference type="Pfam" id="PF01966">
    <property type="entry name" value="HD"/>
    <property type="match status" value="1"/>
</dbReference>
<evidence type="ECO:0000313" key="21">
    <source>
        <dbReference type="Proteomes" id="UP000239899"/>
    </source>
</evidence>
<dbReference type="SUPFAM" id="SSF52058">
    <property type="entry name" value="L domain-like"/>
    <property type="match status" value="2"/>
</dbReference>
<dbReference type="PROSITE" id="PS50181">
    <property type="entry name" value="FBOX"/>
    <property type="match status" value="3"/>
</dbReference>
<gene>
    <name evidence="20" type="ORF">C2E21_8510</name>
</gene>
<evidence type="ECO:0000256" key="6">
    <source>
        <dbReference type="ARBA" id="ARBA00022023"/>
    </source>
</evidence>
<keyword evidence="10" id="KW-0378">Hydrolase</keyword>
<evidence type="ECO:0000256" key="16">
    <source>
        <dbReference type="SAM" id="MobiDB-lite"/>
    </source>
</evidence>
<evidence type="ECO:0000259" key="19">
    <source>
        <dbReference type="PROSITE" id="PS51831"/>
    </source>
</evidence>
<dbReference type="SMART" id="SM00353">
    <property type="entry name" value="HLH"/>
    <property type="match status" value="1"/>
</dbReference>
<dbReference type="PROSITE" id="PS50888">
    <property type="entry name" value="BHLH"/>
    <property type="match status" value="1"/>
</dbReference>
<evidence type="ECO:0000256" key="9">
    <source>
        <dbReference type="ARBA" id="ARBA00022763"/>
    </source>
</evidence>
<dbReference type="SMART" id="SM00256">
    <property type="entry name" value="FBOX"/>
    <property type="match status" value="6"/>
</dbReference>
<feature type="region of interest" description="Disordered" evidence="16">
    <location>
        <begin position="2677"/>
        <end position="2737"/>
    </location>
</feature>
<feature type="domain" description="F-box" evidence="17">
    <location>
        <begin position="1288"/>
        <end position="1335"/>
    </location>
</feature>
<feature type="domain" description="F-box" evidence="17">
    <location>
        <begin position="499"/>
        <end position="545"/>
    </location>
</feature>
<dbReference type="InterPro" id="IPR011257">
    <property type="entry name" value="DNA_glycosylase"/>
</dbReference>
<keyword evidence="21" id="KW-1185">Reference proteome</keyword>
<dbReference type="EC" id="3.2.2.31" evidence="5"/>
<dbReference type="InterPro" id="IPR036638">
    <property type="entry name" value="HLH_DNA-bd_sf"/>
</dbReference>
<evidence type="ECO:0000256" key="2">
    <source>
        <dbReference type="ARBA" id="ARBA00001966"/>
    </source>
</evidence>
<dbReference type="GO" id="GO:0051539">
    <property type="term" value="F:4 iron, 4 sulfur cluster binding"/>
    <property type="evidence" value="ECO:0007669"/>
    <property type="project" value="UniProtKB-KW"/>
</dbReference>
<feature type="domain" description="HD" evidence="19">
    <location>
        <begin position="2203"/>
        <end position="2340"/>
    </location>
</feature>
<dbReference type="GO" id="GO:0035485">
    <property type="term" value="F:adenine/guanine mispair binding"/>
    <property type="evidence" value="ECO:0007669"/>
    <property type="project" value="TreeGrafter"/>
</dbReference>
<feature type="region of interest" description="Disordered" evidence="16">
    <location>
        <begin position="2840"/>
        <end position="2936"/>
    </location>
</feature>
<dbReference type="OrthoDB" id="9991235at2759"/>
<evidence type="ECO:0000256" key="3">
    <source>
        <dbReference type="ARBA" id="ARBA00004430"/>
    </source>
</evidence>
<feature type="coiled-coil region" evidence="15">
    <location>
        <begin position="2779"/>
        <end position="2806"/>
    </location>
</feature>
<dbReference type="GO" id="GO:0032357">
    <property type="term" value="F:oxidized purine DNA binding"/>
    <property type="evidence" value="ECO:0007669"/>
    <property type="project" value="TreeGrafter"/>
</dbReference>
<evidence type="ECO:0000256" key="13">
    <source>
        <dbReference type="ARBA" id="ARBA00023204"/>
    </source>
</evidence>
<comment type="cofactor">
    <cofactor evidence="2">
        <name>[4Fe-4S] cluster</name>
        <dbReference type="ChEBI" id="CHEBI:49883"/>
    </cofactor>
</comment>
<dbReference type="PROSITE" id="PS51831">
    <property type="entry name" value="HD"/>
    <property type="match status" value="1"/>
</dbReference>
<keyword evidence="7" id="KW-0004">4Fe-4S</keyword>
<feature type="compositionally biased region" description="Low complexity" evidence="16">
    <location>
        <begin position="2840"/>
        <end position="2882"/>
    </location>
</feature>
<dbReference type="InterPro" id="IPR045509">
    <property type="entry name" value="HD_assoc_2"/>
</dbReference>
<dbReference type="InterPro" id="IPR032675">
    <property type="entry name" value="LRR_dom_sf"/>
</dbReference>